<sequence>MVSFKNILYDDCYMHPIDEFQVDHPCDCDLLSCEKIQEPLTTLEENLENGKSPSCKFWQWLDEDEGRTDGRKPYRRKPEENCNLTLKIGTLENEISICRMKIKQENNTNLFNR</sequence>
<protein>
    <submittedName>
        <fullName evidence="1">Uncharacterized protein</fullName>
    </submittedName>
</protein>
<gene>
    <name evidence="1" type="ORF">LSAT_V11C600319770</name>
</gene>
<reference evidence="1 2" key="1">
    <citation type="journal article" date="2017" name="Nat. Commun.">
        <title>Genome assembly with in vitro proximity ligation data and whole-genome triplication in lettuce.</title>
        <authorList>
            <person name="Reyes-Chin-Wo S."/>
            <person name="Wang Z."/>
            <person name="Yang X."/>
            <person name="Kozik A."/>
            <person name="Arikit S."/>
            <person name="Song C."/>
            <person name="Xia L."/>
            <person name="Froenicke L."/>
            <person name="Lavelle D.O."/>
            <person name="Truco M.J."/>
            <person name="Xia R."/>
            <person name="Zhu S."/>
            <person name="Xu C."/>
            <person name="Xu H."/>
            <person name="Xu X."/>
            <person name="Cox K."/>
            <person name="Korf I."/>
            <person name="Meyers B.C."/>
            <person name="Michelmore R.W."/>
        </authorList>
    </citation>
    <scope>NUCLEOTIDE SEQUENCE [LARGE SCALE GENOMIC DNA]</scope>
    <source>
        <strain evidence="2">cv. Salinas</strain>
        <tissue evidence="1">Seedlings</tissue>
    </source>
</reference>
<keyword evidence="2" id="KW-1185">Reference proteome</keyword>
<dbReference type="EMBL" id="NBSK02000006">
    <property type="protein sequence ID" value="KAJ0198759.1"/>
    <property type="molecule type" value="Genomic_DNA"/>
</dbReference>
<comment type="caution">
    <text evidence="1">The sequence shown here is derived from an EMBL/GenBank/DDBJ whole genome shotgun (WGS) entry which is preliminary data.</text>
</comment>
<dbReference type="AlphaFoldDB" id="A0A9R1X4X9"/>
<evidence type="ECO:0000313" key="2">
    <source>
        <dbReference type="Proteomes" id="UP000235145"/>
    </source>
</evidence>
<evidence type="ECO:0000313" key="1">
    <source>
        <dbReference type="EMBL" id="KAJ0198759.1"/>
    </source>
</evidence>
<proteinExistence type="predicted"/>
<name>A0A9R1X4X9_LACSA</name>
<dbReference type="Proteomes" id="UP000235145">
    <property type="component" value="Unassembled WGS sequence"/>
</dbReference>
<accession>A0A9R1X4X9</accession>
<organism evidence="1 2">
    <name type="scientific">Lactuca sativa</name>
    <name type="common">Garden lettuce</name>
    <dbReference type="NCBI Taxonomy" id="4236"/>
    <lineage>
        <taxon>Eukaryota</taxon>
        <taxon>Viridiplantae</taxon>
        <taxon>Streptophyta</taxon>
        <taxon>Embryophyta</taxon>
        <taxon>Tracheophyta</taxon>
        <taxon>Spermatophyta</taxon>
        <taxon>Magnoliopsida</taxon>
        <taxon>eudicotyledons</taxon>
        <taxon>Gunneridae</taxon>
        <taxon>Pentapetalae</taxon>
        <taxon>asterids</taxon>
        <taxon>campanulids</taxon>
        <taxon>Asterales</taxon>
        <taxon>Asteraceae</taxon>
        <taxon>Cichorioideae</taxon>
        <taxon>Cichorieae</taxon>
        <taxon>Lactucinae</taxon>
        <taxon>Lactuca</taxon>
    </lineage>
</organism>